<comment type="caution">
    <text evidence="2">The sequence shown here is derived from an EMBL/GenBank/DDBJ whole genome shotgun (WGS) entry which is preliminary data.</text>
</comment>
<feature type="compositionally biased region" description="Basic and acidic residues" evidence="1">
    <location>
        <begin position="1"/>
        <end position="18"/>
    </location>
</feature>
<proteinExistence type="predicted"/>
<dbReference type="EMBL" id="LTAZ01000013">
    <property type="protein sequence ID" value="KYH24299.1"/>
    <property type="molecule type" value="Genomic_DNA"/>
</dbReference>
<evidence type="ECO:0000256" key="1">
    <source>
        <dbReference type="SAM" id="MobiDB-lite"/>
    </source>
</evidence>
<evidence type="ECO:0000313" key="2">
    <source>
        <dbReference type="EMBL" id="KYH24299.1"/>
    </source>
</evidence>
<evidence type="ECO:0000313" key="3">
    <source>
        <dbReference type="Proteomes" id="UP000075321"/>
    </source>
</evidence>
<sequence>MWTIEGDAKAFAPEERGNRNTLFEKSSPVRAGKMATI</sequence>
<name>A0A151A9K7_9EURY</name>
<dbReference type="PATRIC" id="fig|1008153.3.peg.3443"/>
<organism evidence="2 3">
    <name type="scientific">Halalkalicoccus paucihalophilus</name>
    <dbReference type="NCBI Taxonomy" id="1008153"/>
    <lineage>
        <taxon>Archaea</taxon>
        <taxon>Methanobacteriati</taxon>
        <taxon>Methanobacteriota</taxon>
        <taxon>Stenosarchaea group</taxon>
        <taxon>Halobacteria</taxon>
        <taxon>Halobacteriales</taxon>
        <taxon>Halococcaceae</taxon>
        <taxon>Halalkalicoccus</taxon>
    </lineage>
</organism>
<dbReference type="Proteomes" id="UP000075321">
    <property type="component" value="Unassembled WGS sequence"/>
</dbReference>
<accession>A0A151A9K7</accession>
<feature type="region of interest" description="Disordered" evidence="1">
    <location>
        <begin position="1"/>
        <end position="21"/>
    </location>
</feature>
<reference evidence="2 3" key="1">
    <citation type="submission" date="2016-02" db="EMBL/GenBank/DDBJ databases">
        <title>Genome sequence of Halalkalicoccus paucihalophilus DSM 24557.</title>
        <authorList>
            <person name="Poehlein A."/>
            <person name="Daniel R."/>
        </authorList>
    </citation>
    <scope>NUCLEOTIDE SEQUENCE [LARGE SCALE GENOMIC DNA]</scope>
    <source>
        <strain evidence="2 3">DSM 24557</strain>
    </source>
</reference>
<protein>
    <submittedName>
        <fullName evidence="2">Uncharacterized protein</fullName>
    </submittedName>
</protein>
<dbReference type="AlphaFoldDB" id="A0A151A9K7"/>
<gene>
    <name evidence="2" type="ORF">HAPAU_32820</name>
</gene>
<keyword evidence="3" id="KW-1185">Reference proteome</keyword>